<dbReference type="Pfam" id="PF01842">
    <property type="entry name" value="ACT"/>
    <property type="match status" value="1"/>
</dbReference>
<dbReference type="CDD" id="cd04905">
    <property type="entry name" value="ACT_CM-PDT"/>
    <property type="match status" value="1"/>
</dbReference>
<comment type="pathway">
    <text evidence="1">Amino-acid biosynthesis; L-phenylalanine biosynthesis; phenylpyruvate from prephenate: step 1/1.</text>
</comment>
<dbReference type="FunFam" id="3.30.70.260:FF:000012">
    <property type="entry name" value="Prephenate dehydratase"/>
    <property type="match status" value="1"/>
</dbReference>
<dbReference type="CDD" id="cd13633">
    <property type="entry name" value="PBP2_Sa-PDT_like"/>
    <property type="match status" value="1"/>
</dbReference>
<evidence type="ECO:0000256" key="6">
    <source>
        <dbReference type="ARBA" id="ARBA00023239"/>
    </source>
</evidence>
<evidence type="ECO:0000256" key="3">
    <source>
        <dbReference type="ARBA" id="ARBA00022605"/>
    </source>
</evidence>
<dbReference type="InterPro" id="IPR045865">
    <property type="entry name" value="ACT-like_dom_sf"/>
</dbReference>
<organism evidence="10 11">
    <name type="scientific">Methanooceanicella nereidis</name>
    <dbReference type="NCBI Taxonomy" id="2052831"/>
    <lineage>
        <taxon>Archaea</taxon>
        <taxon>Methanobacteriati</taxon>
        <taxon>Methanobacteriota</taxon>
        <taxon>Stenosarchaea group</taxon>
        <taxon>Methanomicrobia</taxon>
        <taxon>Methanocellales</taxon>
        <taxon>Methanocellaceae</taxon>
        <taxon>Methanooceanicella</taxon>
    </lineage>
</organism>
<dbReference type="NCBIfam" id="NF008865">
    <property type="entry name" value="PRK11898.1"/>
    <property type="match status" value="1"/>
</dbReference>
<dbReference type="PROSITE" id="PS51171">
    <property type="entry name" value="PREPHENATE_DEHYDR_3"/>
    <property type="match status" value="1"/>
</dbReference>
<evidence type="ECO:0000259" key="9">
    <source>
        <dbReference type="PROSITE" id="PS51671"/>
    </source>
</evidence>
<evidence type="ECO:0000313" key="11">
    <source>
        <dbReference type="Proteomes" id="UP001320159"/>
    </source>
</evidence>
<evidence type="ECO:0000256" key="2">
    <source>
        <dbReference type="ARBA" id="ARBA00013147"/>
    </source>
</evidence>
<dbReference type="Gene3D" id="3.30.70.260">
    <property type="match status" value="1"/>
</dbReference>
<dbReference type="RefSeq" id="WP_230742439.1">
    <property type="nucleotide sequence ID" value="NZ_PGCK01000009.1"/>
</dbReference>
<dbReference type="FunFam" id="3.40.190.10:FF:000034">
    <property type="entry name" value="Chorismate mutase/prephenate dehydratase"/>
    <property type="match status" value="1"/>
</dbReference>
<dbReference type="Pfam" id="PF00800">
    <property type="entry name" value="PDT"/>
    <property type="match status" value="1"/>
</dbReference>
<dbReference type="InterPro" id="IPR002912">
    <property type="entry name" value="ACT_dom"/>
</dbReference>
<dbReference type="PROSITE" id="PS00858">
    <property type="entry name" value="PREPHENATE_DEHYDR_2"/>
    <property type="match status" value="1"/>
</dbReference>
<name>A0AAP2RE34_9EURY</name>
<gene>
    <name evidence="10" type="ORF">CUJ83_11295</name>
</gene>
<comment type="caution">
    <text evidence="10">The sequence shown here is derived from an EMBL/GenBank/DDBJ whole genome shotgun (WGS) entry which is preliminary data.</text>
</comment>
<comment type="catalytic activity">
    <reaction evidence="7">
        <text>prephenate + H(+) = 3-phenylpyruvate + CO2 + H2O</text>
        <dbReference type="Rhea" id="RHEA:21648"/>
        <dbReference type="ChEBI" id="CHEBI:15377"/>
        <dbReference type="ChEBI" id="CHEBI:15378"/>
        <dbReference type="ChEBI" id="CHEBI:16526"/>
        <dbReference type="ChEBI" id="CHEBI:18005"/>
        <dbReference type="ChEBI" id="CHEBI:29934"/>
        <dbReference type="EC" id="4.2.1.51"/>
    </reaction>
</comment>
<evidence type="ECO:0000256" key="4">
    <source>
        <dbReference type="ARBA" id="ARBA00023141"/>
    </source>
</evidence>
<dbReference type="InterPro" id="IPR001086">
    <property type="entry name" value="Preph_deHydtase"/>
</dbReference>
<evidence type="ECO:0000259" key="8">
    <source>
        <dbReference type="PROSITE" id="PS51171"/>
    </source>
</evidence>
<dbReference type="PANTHER" id="PTHR21022">
    <property type="entry name" value="PREPHENATE DEHYDRATASE P PROTEIN"/>
    <property type="match status" value="1"/>
</dbReference>
<accession>A0AAP2RE34</accession>
<evidence type="ECO:0000256" key="1">
    <source>
        <dbReference type="ARBA" id="ARBA00004741"/>
    </source>
</evidence>
<dbReference type="InterPro" id="IPR018528">
    <property type="entry name" value="Preph_deHydtase_CS"/>
</dbReference>
<keyword evidence="3" id="KW-0028">Amino-acid biosynthesis</keyword>
<keyword evidence="6" id="KW-0456">Lyase</keyword>
<dbReference type="GO" id="GO:0005737">
    <property type="term" value="C:cytoplasm"/>
    <property type="evidence" value="ECO:0007669"/>
    <property type="project" value="TreeGrafter"/>
</dbReference>
<keyword evidence="11" id="KW-1185">Reference proteome</keyword>
<sequence length="270" mass="29781">MKLGLLGPEGTFSEMAAKKWKPDAGLIFFDDMESAVRCVDEGICDESIVPVENSVEGAVGIVLDVLLEIKSPIIGEVILPVKQCLMSKGGISDIKVIVSHPQALGQCRRYIREHFPNAEVRTTGSTAHAGKLAQEFTEMAAIGCSESANRYGLKVLKEGIQDYQSNYTRFFVFGKKMHAPTGNDKTSLAVYLEKDMPGALYEFLGEFANRSINMTRIESRPSKKMLGEYWFFIDVEGHAEDLVLQEAISALKDKCTTLKVLGSYPKAETL</sequence>
<evidence type="ECO:0000256" key="5">
    <source>
        <dbReference type="ARBA" id="ARBA00023222"/>
    </source>
</evidence>
<dbReference type="PANTHER" id="PTHR21022:SF19">
    <property type="entry name" value="PREPHENATE DEHYDRATASE-RELATED"/>
    <property type="match status" value="1"/>
</dbReference>
<dbReference type="Gene3D" id="3.40.190.10">
    <property type="entry name" value="Periplasmic binding protein-like II"/>
    <property type="match status" value="2"/>
</dbReference>
<dbReference type="GO" id="GO:0009094">
    <property type="term" value="P:L-phenylalanine biosynthetic process"/>
    <property type="evidence" value="ECO:0007669"/>
    <property type="project" value="UniProtKB-KW"/>
</dbReference>
<dbReference type="EC" id="4.2.1.51" evidence="2"/>
<dbReference type="Proteomes" id="UP001320159">
    <property type="component" value="Unassembled WGS sequence"/>
</dbReference>
<dbReference type="SUPFAM" id="SSF55021">
    <property type="entry name" value="ACT-like"/>
    <property type="match status" value="1"/>
</dbReference>
<proteinExistence type="predicted"/>
<evidence type="ECO:0000313" key="10">
    <source>
        <dbReference type="EMBL" id="MCD1295583.1"/>
    </source>
</evidence>
<feature type="domain" description="Prephenate dehydratase" evidence="8">
    <location>
        <begin position="2"/>
        <end position="175"/>
    </location>
</feature>
<dbReference type="EMBL" id="PGCK01000009">
    <property type="protein sequence ID" value="MCD1295583.1"/>
    <property type="molecule type" value="Genomic_DNA"/>
</dbReference>
<dbReference type="GO" id="GO:0004664">
    <property type="term" value="F:prephenate dehydratase activity"/>
    <property type="evidence" value="ECO:0007669"/>
    <property type="project" value="UniProtKB-EC"/>
</dbReference>
<evidence type="ECO:0000256" key="7">
    <source>
        <dbReference type="ARBA" id="ARBA00047848"/>
    </source>
</evidence>
<dbReference type="SUPFAM" id="SSF53850">
    <property type="entry name" value="Periplasmic binding protein-like II"/>
    <property type="match status" value="1"/>
</dbReference>
<keyword evidence="4" id="KW-0057">Aromatic amino acid biosynthesis</keyword>
<protein>
    <recommendedName>
        <fullName evidence="2">prephenate dehydratase</fullName>
        <ecNumber evidence="2">4.2.1.51</ecNumber>
    </recommendedName>
</protein>
<dbReference type="PROSITE" id="PS51671">
    <property type="entry name" value="ACT"/>
    <property type="match status" value="1"/>
</dbReference>
<reference evidence="10 11" key="1">
    <citation type="submission" date="2017-11" db="EMBL/GenBank/DDBJ databases">
        <title>Isolation and Characterization of Family Methanocellaceae Species from Potential Methane Hydrate Area Offshore Southwestern Taiwan.</title>
        <authorList>
            <person name="Zhang W.-L."/>
            <person name="Chen W.-C."/>
            <person name="Lai M.-C."/>
            <person name="Chen S.-C."/>
        </authorList>
    </citation>
    <scope>NUCLEOTIDE SEQUENCE [LARGE SCALE GENOMIC DNA]</scope>
    <source>
        <strain evidence="10 11">CWC-04</strain>
    </source>
</reference>
<dbReference type="AlphaFoldDB" id="A0AAP2RE34"/>
<feature type="domain" description="ACT" evidence="9">
    <location>
        <begin position="188"/>
        <end position="265"/>
    </location>
</feature>
<keyword evidence="5" id="KW-0584">Phenylalanine biosynthesis</keyword>